<evidence type="ECO:0000313" key="23">
    <source>
        <dbReference type="Proteomes" id="UP000283000"/>
    </source>
</evidence>
<dbReference type="InterPro" id="IPR013974">
    <property type="entry name" value="SAF"/>
</dbReference>
<keyword evidence="1" id="KW-0812">Transmembrane</keyword>
<dbReference type="Proteomes" id="UP000217720">
    <property type="component" value="Unassembled WGS sequence"/>
</dbReference>
<reference evidence="14" key="2">
    <citation type="submission" date="2016-09" db="EMBL/GenBank/DDBJ databases">
        <title>Complete Genome Sequence of Brevibacterium linens SMQ-1335.</title>
        <authorList>
            <person name="de Melo A.G."/>
            <person name="Labrie S.J."/>
            <person name="Dumaresq J."/>
            <person name="Roberts R.J."/>
            <person name="Tremblay D.M."/>
            <person name="Moineau S."/>
        </authorList>
    </citation>
    <scope>NUCLEOTIDE SEQUENCE [LARGE SCALE GENOMIC DNA]</scope>
    <source>
        <strain evidence="14">SMQ-1335</strain>
    </source>
</reference>
<reference evidence="13 24" key="7">
    <citation type="submission" date="2018-10" db="EMBL/GenBank/DDBJ databases">
        <title>Brevibacterium genomes from Austrain hard cheese rinds.</title>
        <authorList>
            <person name="Anast J.M."/>
            <person name="Dzieciol M."/>
            <person name="Schultz D.L."/>
            <person name="Mann E."/>
            <person name="Wagner M."/>
            <person name="Schmitz-Esser S."/>
        </authorList>
    </citation>
    <scope>NUCLEOTIDE SEQUENCE [LARGE SCALE GENOMIC DNA]</scope>
    <source>
        <strain evidence="13 24">L261</strain>
    </source>
</reference>
<organism evidence="3 14">
    <name type="scientific">Brevibacterium aurantiacum</name>
    <dbReference type="NCBI Taxonomy" id="273384"/>
    <lineage>
        <taxon>Bacteria</taxon>
        <taxon>Bacillati</taxon>
        <taxon>Actinomycetota</taxon>
        <taxon>Actinomycetes</taxon>
        <taxon>Micrococcales</taxon>
        <taxon>Brevibacteriaceae</taxon>
        <taxon>Brevibacterium</taxon>
    </lineage>
</organism>
<evidence type="ECO:0000313" key="14">
    <source>
        <dbReference type="Proteomes" id="UP000094793"/>
    </source>
</evidence>
<proteinExistence type="predicted"/>
<evidence type="ECO:0000313" key="7">
    <source>
        <dbReference type="EMBL" id="PCC45281.1"/>
    </source>
</evidence>
<dbReference type="Proteomes" id="UP000297736">
    <property type="component" value="Unassembled WGS sequence"/>
</dbReference>
<dbReference type="EMBL" id="NRGQ01000018">
    <property type="protein sequence ID" value="PCC42475.1"/>
    <property type="molecule type" value="Genomic_DNA"/>
</dbReference>
<evidence type="ECO:0000313" key="24">
    <source>
        <dbReference type="Proteomes" id="UP000297736"/>
    </source>
</evidence>
<dbReference type="PROSITE" id="PS51257">
    <property type="entry name" value="PROKAR_LIPOPROTEIN"/>
    <property type="match status" value="1"/>
</dbReference>
<dbReference type="EMBL" id="FXZI01000002">
    <property type="protein sequence ID" value="SMX76498.1"/>
    <property type="molecule type" value="Genomic_DNA"/>
</dbReference>
<dbReference type="PATRIC" id="fig|1703.10.peg.3313"/>
<reference evidence="22 23" key="8">
    <citation type="submission" date="2019-01" db="EMBL/GenBank/DDBJ databases">
        <title>Comparative genomic analysis of Brevibacterium aurantiacum sheds light on its evolution and its adaptation to smear-ripened cheeses.</title>
        <authorList>
            <person name="Moineau S."/>
        </authorList>
    </citation>
    <scope>NUCLEOTIDE SEQUENCE [LARGE SCALE GENOMIC DNA]</scope>
    <source>
        <strain evidence="4 23">SMQ-1417</strain>
        <strain evidence="5 22">SMQ-1420</strain>
    </source>
</reference>
<dbReference type="EMBL" id="FXYZ01000001">
    <property type="protein sequence ID" value="SMX62488.1"/>
    <property type="molecule type" value="Genomic_DNA"/>
</dbReference>
<protein>
    <submittedName>
        <fullName evidence="10">Chaperone for flagella basal body P-ring formation</fullName>
    </submittedName>
    <submittedName>
        <fullName evidence="3">Heat shock protein 22.5 (Hsp22.5)</fullName>
    </submittedName>
</protein>
<sequence length="209" mass="21891">MGIIHRIRAGISTWSKSSRIKPQRIIAAVCFACACALAVWVLTPDPGGTPIVVANRNLPPGSQLRTQDLTLVEFPARLVPDKAFTSVSDADHKRTSAGLSKGSPLTQSAVLDQQALPDGSTDLLMPVRLADDASAALLQPGQRIRLFSSLPDGGSDIVVKEVTIARLVDKGEGISAESGQLVSVILSSGDAARIAEFAGMPISFAILPD</sequence>
<dbReference type="RefSeq" id="WP_009881912.1">
    <property type="nucleotide sequence ID" value="NZ_CP017150.1"/>
</dbReference>
<dbReference type="Proteomes" id="UP000282731">
    <property type="component" value="Chromosome"/>
</dbReference>
<feature type="domain" description="SAF" evidence="2">
    <location>
        <begin position="49"/>
        <end position="111"/>
    </location>
</feature>
<reference evidence="22 23" key="6">
    <citation type="submission" date="2017-12" db="EMBL/GenBank/DDBJ databases">
        <authorList>
            <person name="Levesque S."/>
        </authorList>
    </citation>
    <scope>NUCLEOTIDE SEQUENCE [LARGE SCALE GENOMIC DNA]</scope>
    <source>
        <strain evidence="4 23">SMQ-1417</strain>
        <strain evidence="5 22">SMQ-1420</strain>
    </source>
</reference>
<dbReference type="Proteomes" id="UP000218620">
    <property type="component" value="Unassembled WGS sequence"/>
</dbReference>
<keyword evidence="10" id="KW-0969">Cilium</keyword>
<dbReference type="Proteomes" id="UP000217564">
    <property type="component" value="Unassembled WGS sequence"/>
</dbReference>
<accession>A0A2A3ZIM0</accession>
<evidence type="ECO:0000313" key="8">
    <source>
        <dbReference type="EMBL" id="PCC51363.1"/>
    </source>
</evidence>
<evidence type="ECO:0000313" key="17">
    <source>
        <dbReference type="Proteomes" id="UP000217881"/>
    </source>
</evidence>
<dbReference type="EMBL" id="CP017150">
    <property type="protein sequence ID" value="AOP54907.1"/>
    <property type="molecule type" value="Genomic_DNA"/>
</dbReference>
<evidence type="ECO:0000313" key="21">
    <source>
        <dbReference type="Proteomes" id="UP000234327"/>
    </source>
</evidence>
<accession>A0A1D7W775</accession>
<evidence type="ECO:0000313" key="12">
    <source>
        <dbReference type="EMBL" id="SMY00357.1"/>
    </source>
</evidence>
<dbReference type="EMBL" id="NRGP01000028">
    <property type="protein sequence ID" value="PCC45281.1"/>
    <property type="molecule type" value="Genomic_DNA"/>
</dbReference>
<evidence type="ECO:0000313" key="6">
    <source>
        <dbReference type="EMBL" id="PCC42475.1"/>
    </source>
</evidence>
<evidence type="ECO:0000259" key="2">
    <source>
        <dbReference type="SMART" id="SM00858"/>
    </source>
</evidence>
<dbReference type="Proteomes" id="UP000234327">
    <property type="component" value="Unassembled WGS sequence"/>
</dbReference>
<dbReference type="EMBL" id="NRHA01000011">
    <property type="protein sequence ID" value="PCC53974.1"/>
    <property type="molecule type" value="Genomic_DNA"/>
</dbReference>
<keyword evidence="1" id="KW-1133">Transmembrane helix</keyword>
<gene>
    <name evidence="12" type="ORF">BAUR920_03311</name>
    <name evidence="10" type="ORF">BAURA63_00039</name>
    <name evidence="11" type="ORF">BAURA86_00735</name>
    <name evidence="3" type="ORF">BLSMQ_3205</name>
    <name evidence="9" type="ORF">CIK59_09385</name>
    <name evidence="8" type="ORF">CIK62_02285</name>
    <name evidence="7" type="ORF">CIK64_17105</name>
    <name evidence="6" type="ORF">CIK65_12140</name>
    <name evidence="4" type="ORF">CXR23_16840</name>
    <name evidence="5" type="ORF">CXR27_16405</name>
    <name evidence="13" type="ORF">EB834_01735</name>
</gene>
<dbReference type="SMART" id="SM00858">
    <property type="entry name" value="SAF"/>
    <property type="match status" value="1"/>
</dbReference>
<dbReference type="EMBL" id="FXZG01000027">
    <property type="protein sequence ID" value="SMY00357.1"/>
    <property type="molecule type" value="Genomic_DNA"/>
</dbReference>
<keyword evidence="1" id="KW-0472">Membrane</keyword>
<evidence type="ECO:0000313" key="20">
    <source>
        <dbReference type="Proteomes" id="UP000234300"/>
    </source>
</evidence>
<dbReference type="Proteomes" id="UP000217881">
    <property type="component" value="Unassembled WGS sequence"/>
</dbReference>
<name>A0A1D7W775_BREAU</name>
<evidence type="ECO:0000313" key="4">
    <source>
        <dbReference type="EMBL" id="AZT94609.1"/>
    </source>
</evidence>
<dbReference type="Proteomes" id="UP000234289">
    <property type="component" value="Unassembled WGS sequence"/>
</dbReference>
<dbReference type="KEGG" id="blin:BLSMQ_3205"/>
<evidence type="ECO:0000313" key="5">
    <source>
        <dbReference type="EMBL" id="AZT98394.1"/>
    </source>
</evidence>
<reference evidence="19" key="4">
    <citation type="submission" date="2017-03" db="EMBL/GenBank/DDBJ databases">
        <authorList>
            <person name="Monnet C."/>
        </authorList>
    </citation>
    <scope>NUCLEOTIDE SEQUENCE [LARGE SCALE GENOMIC DNA]</scope>
    <source>
        <strain evidence="19">CNRZ 920</strain>
    </source>
</reference>
<dbReference type="EMBL" id="NRGO01000004">
    <property type="protein sequence ID" value="PCC51363.1"/>
    <property type="molecule type" value="Genomic_DNA"/>
</dbReference>
<evidence type="ECO:0000313" key="10">
    <source>
        <dbReference type="EMBL" id="SMX62488.1"/>
    </source>
</evidence>
<evidence type="ECO:0000313" key="16">
    <source>
        <dbReference type="Proteomes" id="UP000217720"/>
    </source>
</evidence>
<dbReference type="CDD" id="cd11614">
    <property type="entry name" value="SAF_CpaB_FlgA_like"/>
    <property type="match status" value="1"/>
</dbReference>
<evidence type="ECO:0000313" key="15">
    <source>
        <dbReference type="Proteomes" id="UP000217564"/>
    </source>
</evidence>
<feature type="transmembrane region" description="Helical" evidence="1">
    <location>
        <begin position="25"/>
        <end position="43"/>
    </location>
</feature>
<dbReference type="EMBL" id="RHFF01000001">
    <property type="protein sequence ID" value="TGD40778.1"/>
    <property type="molecule type" value="Genomic_DNA"/>
</dbReference>
<dbReference type="OrthoDB" id="4802282at2"/>
<reference evidence="3" key="1">
    <citation type="submission" date="2016-09" db="EMBL/GenBank/DDBJ databases">
        <title>Complete Genome Sequence of Brevibacterium aurantiacum SMQ-1335.</title>
        <authorList>
            <person name="de Melo A.G."/>
            <person name="Labrie S.J."/>
            <person name="Dumaresq J."/>
            <person name="Roberts R.J."/>
            <person name="Tremblay D.M."/>
            <person name="Moineau S."/>
        </authorList>
    </citation>
    <scope>NUCLEOTIDE SEQUENCE</scope>
    <source>
        <strain evidence="3">SMQ-1335</strain>
    </source>
</reference>
<dbReference type="Proteomes" id="UP000094793">
    <property type="component" value="Chromosome"/>
</dbReference>
<evidence type="ECO:0000313" key="3">
    <source>
        <dbReference type="EMBL" id="AOP54907.1"/>
    </source>
</evidence>
<dbReference type="Gene3D" id="3.90.1210.10">
    <property type="entry name" value="Antifreeze-like/N-acetylneuraminic acid synthase C-terminal domain"/>
    <property type="match status" value="1"/>
</dbReference>
<dbReference type="Proteomes" id="UP000234300">
    <property type="component" value="Unassembled WGS sequence"/>
</dbReference>
<dbReference type="Pfam" id="PF08666">
    <property type="entry name" value="SAF"/>
    <property type="match status" value="1"/>
</dbReference>
<dbReference type="Proteomes" id="UP000283000">
    <property type="component" value="Chromosome"/>
</dbReference>
<dbReference type="AlphaFoldDB" id="A0A1D7W775"/>
<evidence type="ECO:0000313" key="13">
    <source>
        <dbReference type="EMBL" id="TGD40778.1"/>
    </source>
</evidence>
<dbReference type="EMBL" id="CP025330">
    <property type="protein sequence ID" value="AZT94609.1"/>
    <property type="molecule type" value="Genomic_DNA"/>
</dbReference>
<keyword evidence="10" id="KW-0282">Flagellum</keyword>
<keyword evidence="10" id="KW-0966">Cell projection</keyword>
<evidence type="ECO:0000313" key="19">
    <source>
        <dbReference type="Proteomes" id="UP000234289"/>
    </source>
</evidence>
<evidence type="ECO:0000313" key="22">
    <source>
        <dbReference type="Proteomes" id="UP000282731"/>
    </source>
</evidence>
<reference evidence="20 21" key="5">
    <citation type="submission" date="2017-03" db="EMBL/GenBank/DDBJ databases">
        <authorList>
            <person name="Afonso C.L."/>
            <person name="Miller P.J."/>
            <person name="Scott M.A."/>
            <person name="Spackman E."/>
            <person name="Goraichik I."/>
            <person name="Dimitrov K.M."/>
            <person name="Suarez D.L."/>
            <person name="Swayne D.E."/>
        </authorList>
    </citation>
    <scope>NUCLEOTIDE SEQUENCE [LARGE SCALE GENOMIC DNA]</scope>
    <source>
        <strain evidence="10">6</strain>
        <strain evidence="21">6(3)</strain>
        <strain evidence="11">8</strain>
        <strain evidence="20">8(6)</strain>
        <strain evidence="12">CNRZ 920</strain>
    </source>
</reference>
<accession>A0A2H1HHU5</accession>
<keyword evidence="3" id="KW-0346">Stress response</keyword>
<reference evidence="15 16" key="3">
    <citation type="journal article" date="2017" name="Elife">
        <title>Extensive horizontal gene transfer in cheese-associated bacteria.</title>
        <authorList>
            <person name="Bonham K.S."/>
            <person name="Wolfe B.E."/>
            <person name="Dutton R.J."/>
        </authorList>
    </citation>
    <scope>NUCLEOTIDE SEQUENCE [LARGE SCALE GENOMIC DNA]</scope>
    <source>
        <strain evidence="9 17">738_8</strain>
        <strain evidence="8 16">900_6</strain>
        <strain evidence="7 15">947_7</strain>
        <strain evidence="6 18">962_8</strain>
    </source>
</reference>
<evidence type="ECO:0000313" key="18">
    <source>
        <dbReference type="Proteomes" id="UP000218620"/>
    </source>
</evidence>
<dbReference type="eggNOG" id="COG3745">
    <property type="taxonomic scope" value="Bacteria"/>
</dbReference>
<dbReference type="EMBL" id="CP025334">
    <property type="protein sequence ID" value="AZT98394.1"/>
    <property type="molecule type" value="Genomic_DNA"/>
</dbReference>
<evidence type="ECO:0000313" key="9">
    <source>
        <dbReference type="EMBL" id="PCC53974.1"/>
    </source>
</evidence>
<evidence type="ECO:0000256" key="1">
    <source>
        <dbReference type="SAM" id="Phobius"/>
    </source>
</evidence>
<evidence type="ECO:0000313" key="11">
    <source>
        <dbReference type="EMBL" id="SMX76498.1"/>
    </source>
</evidence>